<comment type="caution">
    <text evidence="2">The sequence shown here is derived from an EMBL/GenBank/DDBJ whole genome shotgun (WGS) entry which is preliminary data.</text>
</comment>
<dbReference type="EMBL" id="LSRX01000508">
    <property type="protein sequence ID" value="OLP95316.1"/>
    <property type="molecule type" value="Genomic_DNA"/>
</dbReference>
<accession>A0A1Q9CN14</accession>
<keyword evidence="4" id="KW-1185">Reference proteome</keyword>
<sequence length="71" mass="7529">MSQAWIALLVLLGVHVAEAVTRRGAIHTLAVPFAGQRSANARVQLDGGAFHVPVPEAEALQMANRQALDSE</sequence>
<dbReference type="AlphaFoldDB" id="A0A1Q9CN14"/>
<keyword evidence="1" id="KW-0732">Signal</keyword>
<evidence type="ECO:0000313" key="2">
    <source>
        <dbReference type="EMBL" id="OLP84295.1"/>
    </source>
</evidence>
<evidence type="ECO:0000256" key="1">
    <source>
        <dbReference type="SAM" id="SignalP"/>
    </source>
</evidence>
<feature type="signal peptide" evidence="1">
    <location>
        <begin position="1"/>
        <end position="19"/>
    </location>
</feature>
<feature type="chain" id="PRO_5011899503" evidence="1">
    <location>
        <begin position="20"/>
        <end position="71"/>
    </location>
</feature>
<proteinExistence type="predicted"/>
<protein>
    <submittedName>
        <fullName evidence="2">Uncharacterized protein</fullName>
    </submittedName>
</protein>
<organism evidence="2 4">
    <name type="scientific">Symbiodinium microadriaticum</name>
    <name type="common">Dinoflagellate</name>
    <name type="synonym">Zooxanthella microadriatica</name>
    <dbReference type="NCBI Taxonomy" id="2951"/>
    <lineage>
        <taxon>Eukaryota</taxon>
        <taxon>Sar</taxon>
        <taxon>Alveolata</taxon>
        <taxon>Dinophyceae</taxon>
        <taxon>Suessiales</taxon>
        <taxon>Symbiodiniaceae</taxon>
        <taxon>Symbiodinium</taxon>
    </lineage>
</organism>
<evidence type="ECO:0000313" key="3">
    <source>
        <dbReference type="EMBL" id="OLP95316.1"/>
    </source>
</evidence>
<name>A0A1Q9CN14_SYMMI</name>
<gene>
    <name evidence="3" type="ORF">AK812_SmicGene22576</name>
    <name evidence="2" type="ORF">AK812_SmicGene34845</name>
</gene>
<reference evidence="2 4" key="1">
    <citation type="submission" date="2016-02" db="EMBL/GenBank/DDBJ databases">
        <title>Genome analysis of coral dinoflagellate symbionts highlights evolutionary adaptations to a symbiotic lifestyle.</title>
        <authorList>
            <person name="Aranda M."/>
            <person name="Li Y."/>
            <person name="Liew Y.J."/>
            <person name="Baumgarten S."/>
            <person name="Simakov O."/>
            <person name="Wilson M."/>
            <person name="Piel J."/>
            <person name="Ashoor H."/>
            <person name="Bougouffa S."/>
            <person name="Bajic V.B."/>
            <person name="Ryu T."/>
            <person name="Ravasi T."/>
            <person name="Bayer T."/>
            <person name="Micklem G."/>
            <person name="Kim H."/>
            <person name="Bhak J."/>
            <person name="Lajeunesse T.C."/>
            <person name="Voolstra C.R."/>
        </authorList>
    </citation>
    <scope>NUCLEOTIDE SEQUENCE [LARGE SCALE GENOMIC DNA]</scope>
    <source>
        <strain evidence="2 4">CCMP2467</strain>
    </source>
</reference>
<dbReference type="Proteomes" id="UP000186817">
    <property type="component" value="Unassembled WGS sequence"/>
</dbReference>
<dbReference type="EMBL" id="LSRX01001052">
    <property type="protein sequence ID" value="OLP84295.1"/>
    <property type="molecule type" value="Genomic_DNA"/>
</dbReference>
<evidence type="ECO:0000313" key="4">
    <source>
        <dbReference type="Proteomes" id="UP000186817"/>
    </source>
</evidence>